<organism evidence="1 2">
    <name type="scientific">Mucilaginibacter gracilis</name>
    <dbReference type="NCBI Taxonomy" id="423350"/>
    <lineage>
        <taxon>Bacteria</taxon>
        <taxon>Pseudomonadati</taxon>
        <taxon>Bacteroidota</taxon>
        <taxon>Sphingobacteriia</taxon>
        <taxon>Sphingobacteriales</taxon>
        <taxon>Sphingobacteriaceae</taxon>
        <taxon>Mucilaginibacter</taxon>
    </lineage>
</organism>
<keyword evidence="2" id="KW-1185">Reference proteome</keyword>
<dbReference type="EMBL" id="RBKU01000001">
    <property type="protein sequence ID" value="RKR85274.1"/>
    <property type="molecule type" value="Genomic_DNA"/>
</dbReference>
<accession>A0A495JA55</accession>
<proteinExistence type="predicted"/>
<dbReference type="RefSeq" id="WP_121201337.1">
    <property type="nucleotide sequence ID" value="NZ_RBKU01000001.1"/>
</dbReference>
<comment type="caution">
    <text evidence="1">The sequence shown here is derived from an EMBL/GenBank/DDBJ whole genome shotgun (WGS) entry which is preliminary data.</text>
</comment>
<evidence type="ECO:0000313" key="2">
    <source>
        <dbReference type="Proteomes" id="UP000268007"/>
    </source>
</evidence>
<name>A0A495JA55_9SPHI</name>
<dbReference type="AlphaFoldDB" id="A0A495JA55"/>
<protein>
    <submittedName>
        <fullName evidence="1">Uncharacterized protein</fullName>
    </submittedName>
</protein>
<evidence type="ECO:0000313" key="1">
    <source>
        <dbReference type="EMBL" id="RKR85274.1"/>
    </source>
</evidence>
<sequence length="193" mass="21298">MLIDNTAALQYLFNDDIFLLEQDMDKLETTQHKTVAAIAEAVVNQPATVVDVPVVVAQPTVVAQAPAPHFNHLGANAKQFLIICSYPTTEQMDEKHLTALASALQRKELAVADVAILNIAKYPAADVTALTQYFKPTRLLILGTAALLTGWDKFALNQLQNSDGIKALYTYSFAEMMGDRDKTKAFWEQMKVL</sequence>
<gene>
    <name evidence="1" type="ORF">BDD43_5538</name>
</gene>
<reference evidence="1 2" key="1">
    <citation type="submission" date="2018-10" db="EMBL/GenBank/DDBJ databases">
        <title>Genomic Encyclopedia of Archaeal and Bacterial Type Strains, Phase II (KMG-II): from individual species to whole genera.</title>
        <authorList>
            <person name="Goeker M."/>
        </authorList>
    </citation>
    <scope>NUCLEOTIDE SEQUENCE [LARGE SCALE GENOMIC DNA]</scope>
    <source>
        <strain evidence="1 2">DSM 18602</strain>
    </source>
</reference>
<dbReference type="Proteomes" id="UP000268007">
    <property type="component" value="Unassembled WGS sequence"/>
</dbReference>
<dbReference type="OrthoDB" id="797407at2"/>